<gene>
    <name evidence="2" type="ORF">ACG0Z6_13265</name>
</gene>
<evidence type="ECO:0000313" key="3">
    <source>
        <dbReference type="Proteomes" id="UP001606099"/>
    </source>
</evidence>
<organism evidence="2 3">
    <name type="scientific">Roseateles rivi</name>
    <dbReference type="NCBI Taxonomy" id="3299028"/>
    <lineage>
        <taxon>Bacteria</taxon>
        <taxon>Pseudomonadati</taxon>
        <taxon>Pseudomonadota</taxon>
        <taxon>Betaproteobacteria</taxon>
        <taxon>Burkholderiales</taxon>
        <taxon>Sphaerotilaceae</taxon>
        <taxon>Roseateles</taxon>
    </lineage>
</organism>
<dbReference type="EMBL" id="JBIGHZ010000005">
    <property type="protein sequence ID" value="MFG6449202.1"/>
    <property type="molecule type" value="Genomic_DNA"/>
</dbReference>
<comment type="caution">
    <text evidence="2">The sequence shown here is derived from an EMBL/GenBank/DDBJ whole genome shotgun (WGS) entry which is preliminary data.</text>
</comment>
<evidence type="ECO:0000313" key="2">
    <source>
        <dbReference type="EMBL" id="MFG6449202.1"/>
    </source>
</evidence>
<evidence type="ECO:0000256" key="1">
    <source>
        <dbReference type="SAM" id="MobiDB-lite"/>
    </source>
</evidence>
<reference evidence="2 3" key="1">
    <citation type="submission" date="2024-08" db="EMBL/GenBank/DDBJ databases">
        <authorList>
            <person name="Lu H."/>
        </authorList>
    </citation>
    <scope>NUCLEOTIDE SEQUENCE [LARGE SCALE GENOMIC DNA]</scope>
    <source>
        <strain evidence="2 3">BYS180W</strain>
    </source>
</reference>
<accession>A0ABW7FY14</accession>
<keyword evidence="3" id="KW-1185">Reference proteome</keyword>
<evidence type="ECO:0008006" key="4">
    <source>
        <dbReference type="Google" id="ProtNLM"/>
    </source>
</evidence>
<feature type="region of interest" description="Disordered" evidence="1">
    <location>
        <begin position="111"/>
        <end position="132"/>
    </location>
</feature>
<protein>
    <recommendedName>
        <fullName evidence="4">Phasin domain-containing protein</fullName>
    </recommendedName>
</protein>
<dbReference type="Proteomes" id="UP001606099">
    <property type="component" value="Unassembled WGS sequence"/>
</dbReference>
<sequence>MSRAQGNTATFQPVRMPGAYAAEHGIWATMPGSAMAHLLGQVRDIAQGVQTVLEMLERDDAEAEARRMMADAQAPILSPLHREQLHRLAIASSALLAQRAEQWCDQLDANARKAEQENSPDVIEGADHAADQ</sequence>
<name>A0ABW7FY14_9BURK</name>
<dbReference type="RefSeq" id="WP_394462174.1">
    <property type="nucleotide sequence ID" value="NZ_JBIGHZ010000005.1"/>
</dbReference>
<proteinExistence type="predicted"/>